<evidence type="ECO:0000313" key="10">
    <source>
        <dbReference type="RefSeq" id="XP_016460253.1"/>
    </source>
</evidence>
<dbReference type="GO" id="GO:0004519">
    <property type="term" value="F:endonuclease activity"/>
    <property type="evidence" value="ECO:0007669"/>
    <property type="project" value="UniProtKB-KW"/>
</dbReference>
<feature type="region of interest" description="Disordered" evidence="8">
    <location>
        <begin position="1"/>
        <end position="24"/>
    </location>
</feature>
<organism evidence="10">
    <name type="scientific">Nicotiana tabacum</name>
    <name type="common">Common tobacco</name>
    <dbReference type="NCBI Taxonomy" id="4097"/>
    <lineage>
        <taxon>Eukaryota</taxon>
        <taxon>Viridiplantae</taxon>
        <taxon>Streptophyta</taxon>
        <taxon>Embryophyta</taxon>
        <taxon>Tracheophyta</taxon>
        <taxon>Spermatophyta</taxon>
        <taxon>Magnoliopsida</taxon>
        <taxon>eudicotyledons</taxon>
        <taxon>Gunneridae</taxon>
        <taxon>Pentapetalae</taxon>
        <taxon>asterids</taxon>
        <taxon>lamiids</taxon>
        <taxon>Solanales</taxon>
        <taxon>Solanaceae</taxon>
        <taxon>Nicotianoideae</taxon>
        <taxon>Nicotianeae</taxon>
        <taxon>Nicotiana</taxon>
    </lineage>
</organism>
<feature type="compositionally biased region" description="Low complexity" evidence="8">
    <location>
        <begin position="1"/>
        <end position="10"/>
    </location>
</feature>
<evidence type="ECO:0000256" key="7">
    <source>
        <dbReference type="ARBA" id="ARBA00022918"/>
    </source>
</evidence>
<dbReference type="CDD" id="cd00303">
    <property type="entry name" value="retropepsin_like"/>
    <property type="match status" value="1"/>
</dbReference>
<evidence type="ECO:0000256" key="4">
    <source>
        <dbReference type="ARBA" id="ARBA00022722"/>
    </source>
</evidence>
<keyword evidence="3" id="KW-0548">Nucleotidyltransferase</keyword>
<dbReference type="Pfam" id="PF17921">
    <property type="entry name" value="Integrase_H2C2"/>
    <property type="match status" value="1"/>
</dbReference>
<evidence type="ECO:0000256" key="8">
    <source>
        <dbReference type="SAM" id="MobiDB-lite"/>
    </source>
</evidence>
<dbReference type="EC" id="2.7.7.49" evidence="1"/>
<feature type="domain" description="Integrase catalytic" evidence="9">
    <location>
        <begin position="890"/>
        <end position="1088"/>
    </location>
</feature>
<keyword evidence="2" id="KW-0808">Transferase</keyword>
<proteinExistence type="predicted"/>
<dbReference type="Gene3D" id="3.10.20.370">
    <property type="match status" value="1"/>
</dbReference>
<feature type="region of interest" description="Disordered" evidence="8">
    <location>
        <begin position="164"/>
        <end position="191"/>
    </location>
</feature>
<dbReference type="PANTHER" id="PTHR37984">
    <property type="entry name" value="PROTEIN CBG26694"/>
    <property type="match status" value="1"/>
</dbReference>
<dbReference type="InterPro" id="IPR043502">
    <property type="entry name" value="DNA/RNA_pol_sf"/>
</dbReference>
<dbReference type="GO" id="GO:0016787">
    <property type="term" value="F:hydrolase activity"/>
    <property type="evidence" value="ECO:0007669"/>
    <property type="project" value="UniProtKB-KW"/>
</dbReference>
<dbReference type="CDD" id="cd01647">
    <property type="entry name" value="RT_LTR"/>
    <property type="match status" value="1"/>
</dbReference>
<dbReference type="Gene3D" id="3.10.10.10">
    <property type="entry name" value="HIV Type 1 Reverse Transcriptase, subunit A, domain 1"/>
    <property type="match status" value="2"/>
</dbReference>
<dbReference type="RefSeq" id="XP_016460253.1">
    <property type="nucleotide sequence ID" value="XM_016604767.1"/>
</dbReference>
<feature type="compositionally biased region" description="Basic and acidic residues" evidence="8">
    <location>
        <begin position="259"/>
        <end position="305"/>
    </location>
</feature>
<dbReference type="InterPro" id="IPR021109">
    <property type="entry name" value="Peptidase_aspartic_dom_sf"/>
</dbReference>
<dbReference type="SUPFAM" id="SSF53098">
    <property type="entry name" value="Ribonuclease H-like"/>
    <property type="match status" value="1"/>
</dbReference>
<name>A0A1S3Z766_TOBAC</name>
<evidence type="ECO:0000256" key="2">
    <source>
        <dbReference type="ARBA" id="ARBA00022679"/>
    </source>
</evidence>
<evidence type="ECO:0000256" key="5">
    <source>
        <dbReference type="ARBA" id="ARBA00022759"/>
    </source>
</evidence>
<dbReference type="PANTHER" id="PTHR37984:SF5">
    <property type="entry name" value="PROTEIN NYNRIN-LIKE"/>
    <property type="match status" value="1"/>
</dbReference>
<keyword evidence="6" id="KW-0378">Hydrolase</keyword>
<dbReference type="InterPro" id="IPR043128">
    <property type="entry name" value="Rev_trsase/Diguanyl_cyclase"/>
</dbReference>
<reference evidence="10" key="1">
    <citation type="submission" date="2025-08" db="UniProtKB">
        <authorList>
            <consortium name="RefSeq"/>
        </authorList>
    </citation>
    <scope>IDENTIFICATION</scope>
</reference>
<evidence type="ECO:0000259" key="9">
    <source>
        <dbReference type="PROSITE" id="PS50994"/>
    </source>
</evidence>
<accession>A0A1S3Z766</accession>
<dbReference type="FunFam" id="3.10.20.370:FF:000001">
    <property type="entry name" value="Retrovirus-related Pol polyprotein from transposon 17.6-like protein"/>
    <property type="match status" value="1"/>
</dbReference>
<dbReference type="Pfam" id="PF00078">
    <property type="entry name" value="RVT_1"/>
    <property type="match status" value="1"/>
</dbReference>
<dbReference type="AlphaFoldDB" id="A0A1S3Z766"/>
<dbReference type="PROSITE" id="PS50994">
    <property type="entry name" value="INTEGRASE"/>
    <property type="match status" value="1"/>
</dbReference>
<dbReference type="Gene3D" id="3.30.420.10">
    <property type="entry name" value="Ribonuclease H-like superfamily/Ribonuclease H"/>
    <property type="match status" value="1"/>
</dbReference>
<dbReference type="CDD" id="cd09274">
    <property type="entry name" value="RNase_HI_RT_Ty3"/>
    <property type="match status" value="1"/>
</dbReference>
<dbReference type="Gene3D" id="2.40.70.10">
    <property type="entry name" value="Acid Proteases"/>
    <property type="match status" value="1"/>
</dbReference>
<dbReference type="InterPro" id="IPR036397">
    <property type="entry name" value="RNaseH_sf"/>
</dbReference>
<feature type="region of interest" description="Disordered" evidence="8">
    <location>
        <begin position="254"/>
        <end position="317"/>
    </location>
</feature>
<dbReference type="GO" id="GO:0015074">
    <property type="term" value="P:DNA integration"/>
    <property type="evidence" value="ECO:0007669"/>
    <property type="project" value="InterPro"/>
</dbReference>
<dbReference type="InterPro" id="IPR050951">
    <property type="entry name" value="Retrovirus_Pol_polyprotein"/>
</dbReference>
<dbReference type="PaxDb" id="4097-A0A1S3Z766"/>
<evidence type="ECO:0000256" key="3">
    <source>
        <dbReference type="ARBA" id="ARBA00022695"/>
    </source>
</evidence>
<dbReference type="GO" id="GO:0003964">
    <property type="term" value="F:RNA-directed DNA polymerase activity"/>
    <property type="evidence" value="ECO:0007669"/>
    <property type="project" value="UniProtKB-KW"/>
</dbReference>
<keyword evidence="7" id="KW-0695">RNA-directed DNA polymerase</keyword>
<dbReference type="InterPro" id="IPR012337">
    <property type="entry name" value="RNaseH-like_sf"/>
</dbReference>
<dbReference type="Gene3D" id="3.30.70.270">
    <property type="match status" value="1"/>
</dbReference>
<sequence length="1167" mass="133658">MENEELNNNNQLPPHQVEEHEVAPRRDRILRDYIRPDHFEGESSVRRPLIAANNFEIRTSLIQTIHQSCQFTGDASEDPHTHLIDFLELVETCRNVIDAESGGSIMSKTTAEAMQLLNEISENVVQWSSDRMIVKKATRVNQVEAWNSLAQQIATLTQEAFQVQGPPGFQNQNRGQQDFQKYQQPPQKAHQQSLEDMMYKFIKATDEKVESQSSAINNLEIQMSQLATLMSEQIKSALPSNTEKNPKEHLKAISLRSGKTLDDPYADRQGKPHEVEQVNEGENKRDSELLEEQKEKEKKVQENEVKTNPQSVPLPFPQKMKRKNLDKQFSKFLDILKQLYINIPFTEALTQMPSYAKFLKEILSSKRKLEEVSVVKLTEKCSAILQNKLPQKLGDPESFTISCTVRGAHFEKALCDSGASIKLMPFSIFRKLELGEMKDTCVSLQLADQSTKRPKGIIENVLVRVDKFVFPVDFIVLEMEENTEVPLILGRPFLATGRAIIDVHQGQLILRVDEERLIFDMQKMIKFPENESSSSCFQIDLLDDLVDEFKDNQLITDSLERCLVRSGTTKQEYKLIEVLRMHKRALGWTIADNKGINPAICKHRILMEENYKPIVQPQRRLNPAMQEVVKKEVVKLLAAGIIYPISDSPWIPIASEDQEKTTFTCPQGTYAYRRMPFGLCNAPATFQRCMSAIFSDMTEKFLEIFMDDFTLFEVDKAKIDLIAGLSPPTTVKDDRRKAFEFLKEQLTNAPIVVSPDWSQPFEIMCDASDIAVGAILGQNKKIFRPIYYASRTLNEAQMSYATTEKELLAVVFALDKFRSYLIGTKVTAFTDHVALKYILTKKDARPRLLRWILLLQEFDLEIKDRKSSENQVADHLSRLENPPTEILDIQEEFPDEHIFSVATVVNRPHWFADIANYLVGGRCVPETEMNNILSHCHDGAVGGHYGGRTTATKVLEVGFYWPTLFKDARNYIATCDKCQRSSNISKRDEIFGTPRVIISDQGTHFINRQFASLLSRYGVTHKTVTPYHAQTSGQVEVSNRELKRILEKIVGSSRKDWFLKLDDALWAYRTAYKTPTGASPHRLVFGKACHLPIELEHKAYWAIKLLNLNLPDAGKNRLLQLDELEEFRLTAYENAKLYKEKTKKWHDKIICHKDFKVGDHVLLYNSD</sequence>
<gene>
    <name evidence="10" type="primary">LOC107783747</name>
</gene>
<dbReference type="KEGG" id="nta:107783747"/>
<evidence type="ECO:0000256" key="6">
    <source>
        <dbReference type="ARBA" id="ARBA00022801"/>
    </source>
</evidence>
<protein>
    <recommendedName>
        <fullName evidence="1">RNA-directed DNA polymerase</fullName>
        <ecNumber evidence="1">2.7.7.49</ecNumber>
    </recommendedName>
</protein>
<dbReference type="InterPro" id="IPR001584">
    <property type="entry name" value="Integrase_cat-core"/>
</dbReference>
<dbReference type="Pfam" id="PF17917">
    <property type="entry name" value="RT_RNaseH"/>
    <property type="match status" value="1"/>
</dbReference>
<dbReference type="GO" id="GO:0003676">
    <property type="term" value="F:nucleic acid binding"/>
    <property type="evidence" value="ECO:0007669"/>
    <property type="project" value="InterPro"/>
</dbReference>
<keyword evidence="5" id="KW-0255">Endonuclease</keyword>
<dbReference type="OMA" id="AICKHRI"/>
<dbReference type="InterPro" id="IPR041588">
    <property type="entry name" value="Integrase_H2C2"/>
</dbReference>
<dbReference type="OrthoDB" id="1729819at2759"/>
<dbReference type="InterPro" id="IPR041373">
    <property type="entry name" value="RT_RNaseH"/>
</dbReference>
<keyword evidence="4" id="KW-0540">Nuclease</keyword>
<dbReference type="InterPro" id="IPR000477">
    <property type="entry name" value="RT_dom"/>
</dbReference>
<dbReference type="SUPFAM" id="SSF56672">
    <property type="entry name" value="DNA/RNA polymerases"/>
    <property type="match status" value="1"/>
</dbReference>
<feature type="compositionally biased region" description="Low complexity" evidence="8">
    <location>
        <begin position="176"/>
        <end position="188"/>
    </location>
</feature>
<evidence type="ECO:0000256" key="1">
    <source>
        <dbReference type="ARBA" id="ARBA00012493"/>
    </source>
</evidence>